<dbReference type="RefSeq" id="XP_037211249.1">
    <property type="nucleotide sequence ID" value="XM_037347796.1"/>
</dbReference>
<sequence length="728" mass="82887">MELAFEDRHLDPSKRDFSDLDLYGRICSLCGFEFTDQDEDSDEDEDSDGDEDGDENGDEKGDEIVKCKAINLLVMGTALTATGEKAAEPGVDKCHGRGSYPIALHHECVEYAKSFVTGNLRDLAGAAVTIRGSFSAPEQMCGPRRCWLESTIAQNLSVALGGRLHTEICRNVASYCVREQSIQFIHQQWSKARPRRGFISVPIHRRTTLWVQYTHFEGIRYVRSLSYDSQGGDEKLLFTGDTEKPLNIFVRHNHLGVNKLVITEGQERPKSEETHDYWWTCHAQQTRPFHFKARFDGIKIRNLVVVKSPKTFLNFAMDGCEIRWVMPPSPVKFSPKIPLTHGIPFTYVQTLHWNKPGTSGYSFLLLGDAVLQCNFHHAHGPPVPYHKYTTGEPDELMCVHFPMNHDERVSELWVRQYPERKDTLIIVTDRGRSFVLGTQQDGPGATYHVVAKLPKDKPCLMFQAHCYILSWFHFDSVLSWERPQARQIKPHWKTASDMTIDTHYSSAKLDGVRDITPCINRSFFIWGKDAIIQGLLLTYYDGTRTCIGEVRCDDLGTPQRVTSDTLWIRYVEHKEARILDENTHCFDCGIGWFGFSQPQRGSFSSREDMDDPTDEQDSDDSSAEEPSEDENESDDGWDRTPTYISLPMKGRLDRVKESDGSICLLSHHMCSTPDDEMLHVLAEDAKTEEREDPVSKPCTILTGRTTPETLRDTEWVAKGFDNYGIYGL</sequence>
<feature type="region of interest" description="Disordered" evidence="1">
    <location>
        <begin position="36"/>
        <end position="60"/>
    </location>
</feature>
<feature type="region of interest" description="Disordered" evidence="1">
    <location>
        <begin position="601"/>
        <end position="642"/>
    </location>
</feature>
<keyword evidence="3" id="KW-1185">Reference proteome</keyword>
<name>A0A8H5SAM8_9HYPO</name>
<dbReference type="EMBL" id="JAAQRI010000030">
    <property type="protein sequence ID" value="KAF5647625.1"/>
    <property type="molecule type" value="Genomic_DNA"/>
</dbReference>
<gene>
    <name evidence="2" type="ORF">FTJAE_1681</name>
</gene>
<feature type="compositionally biased region" description="Acidic residues" evidence="1">
    <location>
        <begin position="36"/>
        <end position="57"/>
    </location>
</feature>
<evidence type="ECO:0000256" key="1">
    <source>
        <dbReference type="SAM" id="MobiDB-lite"/>
    </source>
</evidence>
<comment type="caution">
    <text evidence="2">The sequence shown here is derived from an EMBL/GenBank/DDBJ whole genome shotgun (WGS) entry which is preliminary data.</text>
</comment>
<feature type="compositionally biased region" description="Acidic residues" evidence="1">
    <location>
        <begin position="608"/>
        <end position="635"/>
    </location>
</feature>
<evidence type="ECO:0000313" key="2">
    <source>
        <dbReference type="EMBL" id="KAF5647625.1"/>
    </source>
</evidence>
<evidence type="ECO:0000313" key="3">
    <source>
        <dbReference type="Proteomes" id="UP000530670"/>
    </source>
</evidence>
<organism evidence="2 3">
    <name type="scientific">Fusarium tjaetaba</name>
    <dbReference type="NCBI Taxonomy" id="1567544"/>
    <lineage>
        <taxon>Eukaryota</taxon>
        <taxon>Fungi</taxon>
        <taxon>Dikarya</taxon>
        <taxon>Ascomycota</taxon>
        <taxon>Pezizomycotina</taxon>
        <taxon>Sordariomycetes</taxon>
        <taxon>Hypocreomycetidae</taxon>
        <taxon>Hypocreales</taxon>
        <taxon>Nectriaceae</taxon>
        <taxon>Fusarium</taxon>
        <taxon>Fusarium fujikuroi species complex</taxon>
    </lineage>
</organism>
<protein>
    <submittedName>
        <fullName evidence="2">Uncharacterized protein</fullName>
    </submittedName>
</protein>
<dbReference type="OrthoDB" id="5153231at2759"/>
<proteinExistence type="predicted"/>
<dbReference type="Proteomes" id="UP000530670">
    <property type="component" value="Unassembled WGS sequence"/>
</dbReference>
<dbReference type="AlphaFoldDB" id="A0A8H5SAM8"/>
<reference evidence="2 3" key="1">
    <citation type="submission" date="2020-05" db="EMBL/GenBank/DDBJ databases">
        <title>Identification and distribution of gene clusters putatively required for synthesis of sphingolipid metabolism inhibitors in phylogenetically diverse species of the filamentous fungus Fusarium.</title>
        <authorList>
            <person name="Kim H.-S."/>
            <person name="Busman M."/>
            <person name="Brown D.W."/>
            <person name="Divon H."/>
            <person name="Uhlig S."/>
            <person name="Proctor R.H."/>
        </authorList>
    </citation>
    <scope>NUCLEOTIDE SEQUENCE [LARGE SCALE GENOMIC DNA]</scope>
    <source>
        <strain evidence="2 3">NRRL 66243</strain>
    </source>
</reference>
<dbReference type="GeneID" id="59300066"/>
<accession>A0A8H5SAM8</accession>